<evidence type="ECO:0000313" key="2">
    <source>
        <dbReference type="EMBL" id="KRG08014.1"/>
    </source>
</evidence>
<organism evidence="2 3">
    <name type="scientific">Lederbergia galactosidilytica</name>
    <dbReference type="NCBI Taxonomy" id="217031"/>
    <lineage>
        <taxon>Bacteria</taxon>
        <taxon>Bacillati</taxon>
        <taxon>Bacillota</taxon>
        <taxon>Bacilli</taxon>
        <taxon>Bacillales</taxon>
        <taxon>Bacillaceae</taxon>
        <taxon>Lederbergia</taxon>
    </lineage>
</organism>
<dbReference type="PROSITE" id="PS51186">
    <property type="entry name" value="GNAT"/>
    <property type="match status" value="1"/>
</dbReference>
<dbReference type="EMBL" id="LGPB01000143">
    <property type="protein sequence ID" value="KRG08014.1"/>
    <property type="molecule type" value="Genomic_DNA"/>
</dbReference>
<evidence type="ECO:0000259" key="1">
    <source>
        <dbReference type="PROSITE" id="PS51186"/>
    </source>
</evidence>
<dbReference type="Pfam" id="PF00583">
    <property type="entry name" value="Acetyltransf_1"/>
    <property type="match status" value="1"/>
</dbReference>
<feature type="domain" description="N-acetyltransferase" evidence="1">
    <location>
        <begin position="24"/>
        <end position="158"/>
    </location>
</feature>
<reference evidence="2 3" key="1">
    <citation type="submission" date="2015-06" db="EMBL/GenBank/DDBJ databases">
        <title>Genome sequencing project of Bacillus galactosidilyticus PL133.</title>
        <authorList>
            <person name="Gaiero J."/>
            <person name="Nicol R."/>
            <person name="Habash M."/>
        </authorList>
    </citation>
    <scope>NUCLEOTIDE SEQUENCE [LARGE SCALE GENOMIC DNA]</scope>
    <source>
        <strain evidence="2 3">PL133</strain>
    </source>
</reference>
<comment type="caution">
    <text evidence="2">The sequence shown here is derived from an EMBL/GenBank/DDBJ whole genome shotgun (WGS) entry which is preliminary data.</text>
</comment>
<dbReference type="GO" id="GO:0016747">
    <property type="term" value="F:acyltransferase activity, transferring groups other than amino-acyl groups"/>
    <property type="evidence" value="ECO:0007669"/>
    <property type="project" value="InterPro"/>
</dbReference>
<dbReference type="AlphaFoldDB" id="A0A0Q9XSV8"/>
<evidence type="ECO:0000313" key="3">
    <source>
        <dbReference type="Proteomes" id="UP000053881"/>
    </source>
</evidence>
<dbReference type="Gene3D" id="3.40.630.30">
    <property type="match status" value="1"/>
</dbReference>
<dbReference type="PATRIC" id="fig|217031.4.peg.8446"/>
<sequence>MKPIPIFMHHTLEDIPKYTMPSGFHFRFYEREDDLGNWARIVTATKEFANETEAIGRFKKEFLPFKDQLFKRVIFIETKDGETIGTATAWFGMWQKEELGRLHWVEILPDYQGQGLGKPLISKTMELLAQHHNKAYLKTQDTSEAAIHIYQKFGSGGK</sequence>
<dbReference type="CDD" id="cd04301">
    <property type="entry name" value="NAT_SF"/>
    <property type="match status" value="1"/>
</dbReference>
<gene>
    <name evidence="2" type="ORF">ACA29_24990</name>
</gene>
<protein>
    <recommendedName>
        <fullName evidence="1">N-acetyltransferase domain-containing protein</fullName>
    </recommendedName>
</protein>
<proteinExistence type="predicted"/>
<accession>A0A0Q9XSV8</accession>
<dbReference type="SUPFAM" id="SSF55729">
    <property type="entry name" value="Acyl-CoA N-acyltransferases (Nat)"/>
    <property type="match status" value="1"/>
</dbReference>
<dbReference type="Proteomes" id="UP000053881">
    <property type="component" value="Unassembled WGS sequence"/>
</dbReference>
<dbReference type="InterPro" id="IPR016181">
    <property type="entry name" value="Acyl_CoA_acyltransferase"/>
</dbReference>
<dbReference type="InterPro" id="IPR000182">
    <property type="entry name" value="GNAT_dom"/>
</dbReference>
<name>A0A0Q9XSV8_9BACI</name>